<dbReference type="STRING" id="456442.Mboo_1369"/>
<dbReference type="AlphaFoldDB" id="A7I826"/>
<dbReference type="eggNOG" id="arCOG01979">
    <property type="taxonomic scope" value="Archaea"/>
</dbReference>
<keyword evidence="8 9" id="KW-0170">Cobalt</keyword>
<dbReference type="Pfam" id="PF03599">
    <property type="entry name" value="CdhD"/>
    <property type="match status" value="1"/>
</dbReference>
<feature type="binding site" evidence="10">
    <location>
        <begin position="398"/>
        <end position="401"/>
    </location>
    <ligand>
        <name>5-methoxybenzimidazolylcob(I)amide</name>
        <dbReference type="ChEBI" id="CHEBI:157765"/>
    </ligand>
</feature>
<feature type="binding site" evidence="9 11">
    <location>
        <position position="52"/>
    </location>
    <ligand>
        <name>[4Fe-4S] cluster</name>
        <dbReference type="ChEBI" id="CHEBI:49883"/>
    </ligand>
</feature>
<dbReference type="InterPro" id="IPR023427">
    <property type="entry name" value="AcylCoA_decarb/synth_gsu_arc"/>
</dbReference>
<keyword evidence="3 9" id="KW-0808">Transferase</keyword>
<dbReference type="InterPro" id="IPR011005">
    <property type="entry name" value="Dihydropteroate_synth-like_sf"/>
</dbReference>
<evidence type="ECO:0000256" key="6">
    <source>
        <dbReference type="ARBA" id="ARBA00023004"/>
    </source>
</evidence>
<feature type="binding site" evidence="9 11">
    <location>
        <position position="27"/>
    </location>
    <ligand>
        <name>[4Fe-4S] cluster</name>
        <dbReference type="ChEBI" id="CHEBI:49883"/>
    </ligand>
</feature>
<comment type="subunit">
    <text evidence="9">Heterodimer of delta and gamma chains. The ACDS complex is made up of alpha, epsilon, beta, gamma and delta chains with a probable stoichiometry of (alpha(2)epsilon(2))(4)-beta(8)-(gamma(1)delta(1))(8).</text>
</comment>
<dbReference type="GeneID" id="5412126"/>
<comment type="cofactor">
    <cofactor evidence="9">
        <name>[4Fe-4S] cluster</name>
        <dbReference type="ChEBI" id="CHEBI:49883"/>
    </cofactor>
    <text evidence="9">Binds 1 [4Fe-4S] cluster.</text>
</comment>
<dbReference type="RefSeq" id="WP_012106920.1">
    <property type="nucleotide sequence ID" value="NC_009712.1"/>
</dbReference>
<feature type="binding site" evidence="10">
    <location>
        <position position="374"/>
    </location>
    <ligand>
        <name>5-methoxybenzimidazolylcob(I)amide</name>
        <dbReference type="ChEBI" id="CHEBI:157765"/>
    </ligand>
</feature>
<dbReference type="Gene3D" id="3.40.50.11600">
    <property type="match status" value="1"/>
</dbReference>
<evidence type="ECO:0000313" key="14">
    <source>
        <dbReference type="Proteomes" id="UP000002408"/>
    </source>
</evidence>
<comment type="function">
    <text evidence="9">Part of a complex that catalyzes the reversible cleavage of acetyl-CoA, allowing autotrophic growth from CO(2).</text>
</comment>
<dbReference type="NCBIfam" id="NF003195">
    <property type="entry name" value="PRK04165.1"/>
    <property type="match status" value="1"/>
</dbReference>
<keyword evidence="6 9" id="KW-0408">Iron</keyword>
<evidence type="ECO:0000256" key="8">
    <source>
        <dbReference type="ARBA" id="ARBA00023285"/>
    </source>
</evidence>
<dbReference type="HAMAP" id="MF_01136">
    <property type="entry name" value="CdhE"/>
    <property type="match status" value="1"/>
</dbReference>
<reference evidence="14" key="1">
    <citation type="journal article" date="2015" name="Microbiology">
        <title>Genome of Methanoregula boonei 6A8 reveals adaptations to oligotrophic peatland environments.</title>
        <authorList>
            <person name="Braeuer S."/>
            <person name="Cadillo-Quiroz H."/>
            <person name="Kyrpides N."/>
            <person name="Woyke T."/>
            <person name="Goodwin L."/>
            <person name="Detter C."/>
            <person name="Podell S."/>
            <person name="Yavitt J.B."/>
            <person name="Zinder S.H."/>
        </authorList>
    </citation>
    <scope>NUCLEOTIDE SEQUENCE [LARGE SCALE GENOMIC DNA]</scope>
    <source>
        <strain evidence="14">DSM 21154 / JCM 14090 / 6A8</strain>
    </source>
</reference>
<dbReference type="Gene3D" id="3.20.20.20">
    <property type="entry name" value="Dihydropteroate synthase-like"/>
    <property type="match status" value="1"/>
</dbReference>
<organism evidence="13 14">
    <name type="scientific">Methanoregula boonei (strain DSM 21154 / JCM 14090 / 6A8)</name>
    <dbReference type="NCBI Taxonomy" id="456442"/>
    <lineage>
        <taxon>Archaea</taxon>
        <taxon>Methanobacteriati</taxon>
        <taxon>Methanobacteriota</taxon>
        <taxon>Stenosarchaea group</taxon>
        <taxon>Methanomicrobia</taxon>
        <taxon>Methanomicrobiales</taxon>
        <taxon>Methanoregulaceae</taxon>
        <taxon>Methanoregula</taxon>
    </lineage>
</organism>
<evidence type="ECO:0000259" key="12">
    <source>
        <dbReference type="PROSITE" id="PS51656"/>
    </source>
</evidence>
<keyword evidence="7 9" id="KW-0411">Iron-sulfur</keyword>
<keyword evidence="5" id="KW-0484">Methanogenesis</keyword>
<evidence type="ECO:0000256" key="5">
    <source>
        <dbReference type="ARBA" id="ARBA00022994"/>
    </source>
</evidence>
<comment type="cofactor">
    <cofactor evidence="9">
        <name>corrinoid</name>
        <dbReference type="ChEBI" id="CHEBI:33913"/>
    </cofactor>
</comment>
<dbReference type="Proteomes" id="UP000002408">
    <property type="component" value="Chromosome"/>
</dbReference>
<dbReference type="HOGENOM" id="CLU_050002_0_0_2"/>
<dbReference type="PANTHER" id="PTHR36214:SF3">
    <property type="entry name" value="ACETYL-COA DECARBONYLASE_SYNTHASE COMPLEX SUBUNIT GAMMA"/>
    <property type="match status" value="1"/>
</dbReference>
<dbReference type="SUPFAM" id="SSF51717">
    <property type="entry name" value="Dihydropteroate synthetase-like"/>
    <property type="match status" value="1"/>
</dbReference>
<dbReference type="GO" id="GO:0005506">
    <property type="term" value="F:iron ion binding"/>
    <property type="evidence" value="ECO:0007669"/>
    <property type="project" value="UniProtKB-UniRule"/>
</dbReference>
<dbReference type="InterPro" id="IPR016218">
    <property type="entry name" value="AcylCoA_decarb/synth_gsu"/>
</dbReference>
<feature type="binding site" evidence="9 11">
    <location>
        <position position="30"/>
    </location>
    <ligand>
        <name>[4Fe-4S] cluster</name>
        <dbReference type="ChEBI" id="CHEBI:49883"/>
    </ligand>
</feature>
<evidence type="ECO:0000256" key="9">
    <source>
        <dbReference type="HAMAP-Rule" id="MF_01136"/>
    </source>
</evidence>
<dbReference type="EC" id="2.1.1.245" evidence="9"/>
<evidence type="ECO:0000256" key="7">
    <source>
        <dbReference type="ARBA" id="ARBA00023014"/>
    </source>
</evidence>
<protein>
    <recommendedName>
        <fullName evidence="9">Acetyl-CoA decarbonylase/synthase complex subunit gamma</fullName>
        <shortName evidence="9">ACDS complex subunit gamma</shortName>
        <ecNumber evidence="9">2.1.1.245</ecNumber>
    </recommendedName>
    <alternativeName>
        <fullName evidence="9">5-methyltetrahydrosarcinapterin:corrinoid/iron-sulfur protein Co-methyltransferase</fullName>
    </alternativeName>
    <alternativeName>
        <fullName evidence="9">ACDS complex methyltransferase</fullName>
    </alternativeName>
    <alternativeName>
        <fullName evidence="9">Corrinoid/iron-sulfur component large subunit</fullName>
    </alternativeName>
</protein>
<feature type="binding site" evidence="9 11">
    <location>
        <position position="35"/>
    </location>
    <ligand>
        <name>[4Fe-4S] cluster</name>
        <dbReference type="ChEBI" id="CHEBI:49883"/>
    </ligand>
</feature>
<evidence type="ECO:0000313" key="13">
    <source>
        <dbReference type="EMBL" id="ABS55887.1"/>
    </source>
</evidence>
<dbReference type="InterPro" id="IPR051069">
    <property type="entry name" value="ACDS_complex_subunit"/>
</dbReference>
<dbReference type="InterPro" id="IPR016041">
    <property type="entry name" value="Ac-CoA_synth_d_su_TIM-brl"/>
</dbReference>
<dbReference type="Pfam" id="PF04060">
    <property type="entry name" value="FeS"/>
    <property type="match status" value="1"/>
</dbReference>
<dbReference type="PANTHER" id="PTHR36214">
    <property type="match status" value="1"/>
</dbReference>
<dbReference type="OrthoDB" id="146240at2157"/>
<dbReference type="PIRSF" id="PIRSF000376">
    <property type="entry name" value="AcCoA_decarb_gamma"/>
    <property type="match status" value="1"/>
</dbReference>
<proteinExistence type="inferred from homology"/>
<evidence type="ECO:0000256" key="3">
    <source>
        <dbReference type="ARBA" id="ARBA00022679"/>
    </source>
</evidence>
<dbReference type="KEGG" id="mbn:Mboo_1369"/>
<accession>A7I826</accession>
<feature type="domain" description="4Fe-4S" evidence="12">
    <location>
        <begin position="5"/>
        <end position="69"/>
    </location>
</feature>
<feature type="binding site" evidence="10">
    <location>
        <position position="461"/>
    </location>
    <ligand>
        <name>5-methoxybenzimidazolylcob(I)amide</name>
        <dbReference type="ChEBI" id="CHEBI:157765"/>
    </ligand>
</feature>
<evidence type="ECO:0000256" key="1">
    <source>
        <dbReference type="ARBA" id="ARBA00022485"/>
    </source>
</evidence>
<dbReference type="InterPro" id="IPR007202">
    <property type="entry name" value="4Fe-4S_dom"/>
</dbReference>
<dbReference type="PROSITE" id="PS51656">
    <property type="entry name" value="4FE4S"/>
    <property type="match status" value="1"/>
</dbReference>
<sequence>MSEREPRKTIKEISPIDVYKLLPKTNCRECGEANCMAFATKVVNGELAVDNCPPVTKEEYRANFENLSNLMAPPVRTVHVGTGERAMKLGGKYVLYRHEFTYHNPTPIALDISDDLSDEERDARVKAISEFSYNYIGRELRLDAIAIRSTRHDPAAFAAAVTAVASQTDLPLILCTYDAAIMAAGLAHIRERRPLLYAATRDNWKEMAELALRYACPLVVSAPHDIALLRSLVKTLVAYGVTDLVLDPGTSVEPGLSGTIHLFSQIRRAVFADGDDLLGYPLLGTPITAWLSPEISHELIQWKEACAASMLLSRYADLLILHSLEGWVLLPQLIWRFNIYTDPRKPVSVDTGIKIFGSPKPDAPVLITTNYALTYFTVESDIKAAGIDCFLIVADTGGNSVESAVAGRYLNAESIAAVLKDTGISDRVSHRYLILPGLAARLSGETEEASGWHVLVGPKDSSGIPAFLKAHWPPKT</sequence>
<dbReference type="GO" id="GO:0015948">
    <property type="term" value="P:methanogenesis"/>
    <property type="evidence" value="ECO:0007669"/>
    <property type="project" value="UniProtKB-KW"/>
</dbReference>
<dbReference type="GO" id="GO:0008168">
    <property type="term" value="F:methyltransferase activity"/>
    <property type="evidence" value="ECO:0007669"/>
    <property type="project" value="UniProtKB-UniRule"/>
</dbReference>
<feature type="binding site" evidence="10">
    <location>
        <position position="368"/>
    </location>
    <ligand>
        <name>5-methoxybenzimidazolylcob(I)amide</name>
        <dbReference type="ChEBI" id="CHEBI:157765"/>
    </ligand>
</feature>
<gene>
    <name evidence="9" type="primary">cdhE</name>
    <name evidence="13" type="ordered locus">Mboo_1369</name>
</gene>
<dbReference type="EMBL" id="CP000780">
    <property type="protein sequence ID" value="ABS55887.1"/>
    <property type="molecule type" value="Genomic_DNA"/>
</dbReference>
<dbReference type="GO" id="GO:0032259">
    <property type="term" value="P:methylation"/>
    <property type="evidence" value="ECO:0007669"/>
    <property type="project" value="UniProtKB-KW"/>
</dbReference>
<comment type="catalytic activity">
    <reaction evidence="9">
        <text>5,6,7,8-tetrahydrosarcinapterin + methyl-Co(III)-[corrinoid Fe-S protein] = 5-methyltetrahydrosarcinapterin + Co(I)-[corrinoid Fe-S protein] + H(+)</text>
        <dbReference type="Rhea" id="RHEA:45196"/>
        <dbReference type="Rhea" id="RHEA-COMP:11110"/>
        <dbReference type="Rhea" id="RHEA-COMP:11111"/>
        <dbReference type="ChEBI" id="CHEBI:15378"/>
        <dbReference type="ChEBI" id="CHEBI:59924"/>
        <dbReference type="ChEBI" id="CHEBI:64267"/>
        <dbReference type="ChEBI" id="CHEBI:85033"/>
        <dbReference type="ChEBI" id="CHEBI:85035"/>
        <dbReference type="EC" id="2.1.1.245"/>
    </reaction>
</comment>
<evidence type="ECO:0000256" key="2">
    <source>
        <dbReference type="ARBA" id="ARBA00022603"/>
    </source>
</evidence>
<dbReference type="GO" id="GO:0051539">
    <property type="term" value="F:4 iron, 4 sulfur cluster binding"/>
    <property type="evidence" value="ECO:0007669"/>
    <property type="project" value="UniProtKB-KW"/>
</dbReference>
<evidence type="ECO:0000256" key="4">
    <source>
        <dbReference type="ARBA" id="ARBA00022723"/>
    </source>
</evidence>
<keyword evidence="4 9" id="KW-0479">Metal-binding</keyword>
<keyword evidence="1 9" id="KW-0004">4Fe-4S</keyword>
<evidence type="ECO:0000256" key="11">
    <source>
        <dbReference type="PIRSR" id="PIRSR000376-2"/>
    </source>
</evidence>
<dbReference type="GO" id="GO:0046356">
    <property type="term" value="P:acetyl-CoA catabolic process"/>
    <property type="evidence" value="ECO:0007669"/>
    <property type="project" value="InterPro"/>
</dbReference>
<evidence type="ECO:0000256" key="10">
    <source>
        <dbReference type="PIRSR" id="PIRSR000376-1"/>
    </source>
</evidence>
<keyword evidence="2 9" id="KW-0489">Methyltransferase</keyword>
<name>A7I826_METB6</name>
<keyword evidence="14" id="KW-1185">Reference proteome</keyword>